<feature type="signal peptide" evidence="2">
    <location>
        <begin position="1"/>
        <end position="23"/>
    </location>
</feature>
<dbReference type="OrthoDB" id="9133022at2"/>
<dbReference type="PROSITE" id="PS51257">
    <property type="entry name" value="PROKAR_LIPOPROTEIN"/>
    <property type="match status" value="1"/>
</dbReference>
<dbReference type="AlphaFoldDB" id="A0A158AW95"/>
<accession>A0A158AW95</accession>
<feature type="compositionally biased region" description="Basic and acidic residues" evidence="1">
    <location>
        <begin position="107"/>
        <end position="117"/>
    </location>
</feature>
<dbReference type="STRING" id="1777144.AWB83_02351"/>
<gene>
    <name evidence="3" type="ORF">AWB83_02351</name>
</gene>
<dbReference type="RefSeq" id="WP_087045437.1">
    <property type="nucleotide sequence ID" value="NZ_FCOB02000009.1"/>
</dbReference>
<comment type="caution">
    <text evidence="3">The sequence shown here is derived from an EMBL/GenBank/DDBJ whole genome shotgun (WGS) entry which is preliminary data.</text>
</comment>
<organism evidence="3 4">
    <name type="scientific">Caballeronia ptereochthonis</name>
    <dbReference type="NCBI Taxonomy" id="1777144"/>
    <lineage>
        <taxon>Bacteria</taxon>
        <taxon>Pseudomonadati</taxon>
        <taxon>Pseudomonadota</taxon>
        <taxon>Betaproteobacteria</taxon>
        <taxon>Burkholderiales</taxon>
        <taxon>Burkholderiaceae</taxon>
        <taxon>Caballeronia</taxon>
    </lineage>
</organism>
<reference evidence="3" key="1">
    <citation type="submission" date="2016-01" db="EMBL/GenBank/DDBJ databases">
        <authorList>
            <person name="Peeters C."/>
        </authorList>
    </citation>
    <scope>NUCLEOTIDE SEQUENCE [LARGE SCALE GENOMIC DNA]</scope>
    <source>
        <strain evidence="3">LMG 29326</strain>
    </source>
</reference>
<proteinExistence type="predicted"/>
<feature type="chain" id="PRO_5007621075" description="Lipoprotein" evidence="2">
    <location>
        <begin position="24"/>
        <end position="130"/>
    </location>
</feature>
<name>A0A158AW95_9BURK</name>
<evidence type="ECO:0000313" key="3">
    <source>
        <dbReference type="EMBL" id="SAK61297.1"/>
    </source>
</evidence>
<dbReference type="Proteomes" id="UP000054978">
    <property type="component" value="Unassembled WGS sequence"/>
</dbReference>
<feature type="compositionally biased region" description="Polar residues" evidence="1">
    <location>
        <begin position="88"/>
        <end position="100"/>
    </location>
</feature>
<evidence type="ECO:0000313" key="4">
    <source>
        <dbReference type="Proteomes" id="UP000054978"/>
    </source>
</evidence>
<protein>
    <recommendedName>
        <fullName evidence="5">Lipoprotein</fullName>
    </recommendedName>
</protein>
<evidence type="ECO:0000256" key="2">
    <source>
        <dbReference type="SAM" id="SignalP"/>
    </source>
</evidence>
<keyword evidence="2" id="KW-0732">Signal</keyword>
<dbReference type="EMBL" id="FCOB02000009">
    <property type="protein sequence ID" value="SAK61297.1"/>
    <property type="molecule type" value="Genomic_DNA"/>
</dbReference>
<feature type="region of interest" description="Disordered" evidence="1">
    <location>
        <begin position="77"/>
        <end position="130"/>
    </location>
</feature>
<evidence type="ECO:0008006" key="5">
    <source>
        <dbReference type="Google" id="ProtNLM"/>
    </source>
</evidence>
<keyword evidence="4" id="KW-1185">Reference proteome</keyword>
<sequence>MIRLFYVAAAVLLISACIEQALAQAVSLSPGIAEAASSPRYSSSLSANVNRASGPTVTQQQLQSERCASLKASIDWVQSRPTEPHDPGNSNYRNFVSNSWGGADNQRSPDRPNELERQATMLGCPKDTSK</sequence>
<evidence type="ECO:0000256" key="1">
    <source>
        <dbReference type="SAM" id="MobiDB-lite"/>
    </source>
</evidence>